<keyword evidence="3" id="KW-1185">Reference proteome</keyword>
<dbReference type="EMBL" id="CP027850">
    <property type="protein sequence ID" value="AVQ04086.1"/>
    <property type="molecule type" value="Genomic_DNA"/>
</dbReference>
<dbReference type="Gene3D" id="1.10.10.10">
    <property type="entry name" value="Winged helix-like DNA-binding domain superfamily/Winged helix DNA-binding domain"/>
    <property type="match status" value="1"/>
</dbReference>
<dbReference type="SUPFAM" id="SSF46785">
    <property type="entry name" value="Winged helix' DNA-binding domain"/>
    <property type="match status" value="1"/>
</dbReference>
<dbReference type="PANTHER" id="PTHR33164">
    <property type="entry name" value="TRANSCRIPTIONAL REGULATOR, MARR FAMILY"/>
    <property type="match status" value="1"/>
</dbReference>
<organism evidence="2 3">
    <name type="scientific">Caulobacter segnis</name>
    <dbReference type="NCBI Taxonomy" id="88688"/>
    <lineage>
        <taxon>Bacteria</taxon>
        <taxon>Pseudomonadati</taxon>
        <taxon>Pseudomonadota</taxon>
        <taxon>Alphaproteobacteria</taxon>
        <taxon>Caulobacterales</taxon>
        <taxon>Caulobacteraceae</taxon>
        <taxon>Caulobacter</taxon>
    </lineage>
</organism>
<dbReference type="SMART" id="SM00347">
    <property type="entry name" value="HTH_MARR"/>
    <property type="match status" value="1"/>
</dbReference>
<dbReference type="InterPro" id="IPR039422">
    <property type="entry name" value="MarR/SlyA-like"/>
</dbReference>
<evidence type="ECO:0000313" key="3">
    <source>
        <dbReference type="Proteomes" id="UP000240527"/>
    </source>
</evidence>
<gene>
    <name evidence="2" type="ORF">B7G68_20910</name>
</gene>
<dbReference type="Proteomes" id="UP000240527">
    <property type="component" value="Chromosome"/>
</dbReference>
<evidence type="ECO:0000313" key="2">
    <source>
        <dbReference type="EMBL" id="AVQ04086.1"/>
    </source>
</evidence>
<dbReference type="RefSeq" id="WP_013081149.1">
    <property type="nucleotide sequence ID" value="NZ_CP027850.1"/>
</dbReference>
<reference evidence="2 3" key="1">
    <citation type="journal article" date="2015" name="Biotechnol. Bioeng.">
        <title>Genome sequence and phenotypic characterization of Caulobacter segnis.</title>
        <authorList>
            <person name="Patel S."/>
            <person name="Fletcher B."/>
            <person name="Scott D.C."/>
            <person name="Ely B."/>
        </authorList>
    </citation>
    <scope>NUCLEOTIDE SEQUENCE [LARGE SCALE GENOMIC DNA]</scope>
    <source>
        <strain evidence="2 3">TK0059</strain>
    </source>
</reference>
<dbReference type="PANTHER" id="PTHR33164:SF43">
    <property type="entry name" value="HTH-TYPE TRANSCRIPTIONAL REPRESSOR YETL"/>
    <property type="match status" value="1"/>
</dbReference>
<protein>
    <submittedName>
        <fullName evidence="2">MarR family transcriptional regulator</fullName>
    </submittedName>
</protein>
<dbReference type="InterPro" id="IPR036390">
    <property type="entry name" value="WH_DNA-bd_sf"/>
</dbReference>
<sequence>MSDAFASEFEDLFRATYRAAVRRVRDKRERLSPETIALLDHLAAAGPLTAGELARHIDRAPSTLSEMVDHMVDKGLLTRDRDPTDARRSLIWLTNDGQAALLEARTVLDLARLAAAARGLTADQRHALLEALRALVTQLKGEDR</sequence>
<dbReference type="InterPro" id="IPR000835">
    <property type="entry name" value="HTH_MarR-typ"/>
</dbReference>
<feature type="domain" description="HTH marR-type" evidence="1">
    <location>
        <begin position="2"/>
        <end position="137"/>
    </location>
</feature>
<proteinExistence type="predicted"/>
<dbReference type="PROSITE" id="PS50995">
    <property type="entry name" value="HTH_MARR_2"/>
    <property type="match status" value="1"/>
</dbReference>
<name>A0ABM6TM30_9CAUL</name>
<evidence type="ECO:0000259" key="1">
    <source>
        <dbReference type="PROSITE" id="PS50995"/>
    </source>
</evidence>
<dbReference type="InterPro" id="IPR036388">
    <property type="entry name" value="WH-like_DNA-bd_sf"/>
</dbReference>
<accession>A0ABM6TM30</accession>
<dbReference type="Pfam" id="PF01047">
    <property type="entry name" value="MarR"/>
    <property type="match status" value="1"/>
</dbReference>